<name>A0A917Z2V8_9ALTE</name>
<evidence type="ECO:0000259" key="2">
    <source>
        <dbReference type="Pfam" id="PF17680"/>
    </source>
</evidence>
<evidence type="ECO:0000313" key="4">
    <source>
        <dbReference type="Proteomes" id="UP000606935"/>
    </source>
</evidence>
<keyword evidence="4" id="KW-1185">Reference proteome</keyword>
<comment type="caution">
    <text evidence="3">The sequence shown here is derived from an EMBL/GenBank/DDBJ whole genome shotgun (WGS) entry which is preliminary data.</text>
</comment>
<feature type="signal peptide" evidence="1">
    <location>
        <begin position="1"/>
        <end position="19"/>
    </location>
</feature>
<feature type="domain" description="FlgO" evidence="2">
    <location>
        <begin position="51"/>
        <end position="178"/>
    </location>
</feature>
<feature type="chain" id="PRO_5037356024" description="FlgO domain-containing protein" evidence="1">
    <location>
        <begin position="20"/>
        <end position="186"/>
    </location>
</feature>
<evidence type="ECO:0000313" key="3">
    <source>
        <dbReference type="EMBL" id="GGO73364.1"/>
    </source>
</evidence>
<dbReference type="RefSeq" id="WP_188697894.1">
    <property type="nucleotide sequence ID" value="NZ_BMLS01000006.1"/>
</dbReference>
<accession>A0A917Z2V8</accession>
<dbReference type="EMBL" id="BMLS01000006">
    <property type="protein sequence ID" value="GGO73364.1"/>
    <property type="molecule type" value="Genomic_DNA"/>
</dbReference>
<protein>
    <recommendedName>
        <fullName evidence="2">FlgO domain-containing protein</fullName>
    </recommendedName>
</protein>
<dbReference type="InterPro" id="IPR041215">
    <property type="entry name" value="FlgO_dom"/>
</dbReference>
<reference evidence="3" key="2">
    <citation type="submission" date="2020-09" db="EMBL/GenBank/DDBJ databases">
        <authorList>
            <person name="Sun Q."/>
            <person name="Zhou Y."/>
        </authorList>
    </citation>
    <scope>NUCLEOTIDE SEQUENCE</scope>
    <source>
        <strain evidence="3">CGMCC 1.7086</strain>
    </source>
</reference>
<reference evidence="3" key="1">
    <citation type="journal article" date="2014" name="Int. J. Syst. Evol. Microbiol.">
        <title>Complete genome sequence of Corynebacterium casei LMG S-19264T (=DSM 44701T), isolated from a smear-ripened cheese.</title>
        <authorList>
            <consortium name="US DOE Joint Genome Institute (JGI-PGF)"/>
            <person name="Walter F."/>
            <person name="Albersmeier A."/>
            <person name="Kalinowski J."/>
            <person name="Ruckert C."/>
        </authorList>
    </citation>
    <scope>NUCLEOTIDE SEQUENCE</scope>
    <source>
        <strain evidence="3">CGMCC 1.7086</strain>
    </source>
</reference>
<keyword evidence="1" id="KW-0732">Signal</keyword>
<organism evidence="3 4">
    <name type="scientific">Bowmanella pacifica</name>
    <dbReference type="NCBI Taxonomy" id="502051"/>
    <lineage>
        <taxon>Bacteria</taxon>
        <taxon>Pseudomonadati</taxon>
        <taxon>Pseudomonadota</taxon>
        <taxon>Gammaproteobacteria</taxon>
        <taxon>Alteromonadales</taxon>
        <taxon>Alteromonadaceae</taxon>
        <taxon>Bowmanella</taxon>
    </lineage>
</organism>
<sequence>MKLIGLMASTLLLAPYAFSDTTQAVSSDDWGAQGQRFVPLHHHKRLADYVEQMVMGLKINQQAVADKSIAVASFVEFDSTLTQTNMLGNQLAENFMQQLRKQGFSVTESKATGEVKITQNGDFAFSREAHQLPKGQSCCVLTGTMIYSPSGVEVNARLFELDSNKVLASAQGVIPYFVVRHLGQVN</sequence>
<gene>
    <name evidence="3" type="ORF">GCM10010982_33720</name>
</gene>
<dbReference type="Proteomes" id="UP000606935">
    <property type="component" value="Unassembled WGS sequence"/>
</dbReference>
<dbReference type="AlphaFoldDB" id="A0A917Z2V8"/>
<dbReference type="Pfam" id="PF17680">
    <property type="entry name" value="FlgO"/>
    <property type="match status" value="1"/>
</dbReference>
<evidence type="ECO:0000256" key="1">
    <source>
        <dbReference type="SAM" id="SignalP"/>
    </source>
</evidence>
<proteinExistence type="predicted"/>